<name>A0ACB8BKF3_9AGAM</name>
<sequence>MAGTTTAPATFPDLRRRSARLHPDDELTPRALRALKRHRLSLDIDPLPSPPKRRKENSVLRNPRPKVSSFPRAATSAHGDVQQPQKRPSPSAPLAPKHSSTQPKCVVQSFALIAYPYRLPQWRHVRTSHRPTPTRQRPLVRSTLAPAHNTARTRRRVHPRRIFPHTTRATPPRTQYAL</sequence>
<evidence type="ECO:0000313" key="1">
    <source>
        <dbReference type="EMBL" id="KAH7926355.1"/>
    </source>
</evidence>
<dbReference type="EMBL" id="MU266384">
    <property type="protein sequence ID" value="KAH7926355.1"/>
    <property type="molecule type" value="Genomic_DNA"/>
</dbReference>
<reference evidence="1" key="1">
    <citation type="journal article" date="2021" name="New Phytol.">
        <title>Evolutionary innovations through gain and loss of genes in the ectomycorrhizal Boletales.</title>
        <authorList>
            <person name="Wu G."/>
            <person name="Miyauchi S."/>
            <person name="Morin E."/>
            <person name="Kuo A."/>
            <person name="Drula E."/>
            <person name="Varga T."/>
            <person name="Kohler A."/>
            <person name="Feng B."/>
            <person name="Cao Y."/>
            <person name="Lipzen A."/>
            <person name="Daum C."/>
            <person name="Hundley H."/>
            <person name="Pangilinan J."/>
            <person name="Johnson J."/>
            <person name="Barry K."/>
            <person name="LaButti K."/>
            <person name="Ng V."/>
            <person name="Ahrendt S."/>
            <person name="Min B."/>
            <person name="Choi I.G."/>
            <person name="Park H."/>
            <person name="Plett J.M."/>
            <person name="Magnuson J."/>
            <person name="Spatafora J.W."/>
            <person name="Nagy L.G."/>
            <person name="Henrissat B."/>
            <person name="Grigoriev I.V."/>
            <person name="Yang Z.L."/>
            <person name="Xu J."/>
            <person name="Martin F.M."/>
        </authorList>
    </citation>
    <scope>NUCLEOTIDE SEQUENCE</scope>
    <source>
        <strain evidence="1">KUC20120723A-06</strain>
    </source>
</reference>
<organism evidence="1 2">
    <name type="scientific">Leucogyrophana mollusca</name>
    <dbReference type="NCBI Taxonomy" id="85980"/>
    <lineage>
        <taxon>Eukaryota</taxon>
        <taxon>Fungi</taxon>
        <taxon>Dikarya</taxon>
        <taxon>Basidiomycota</taxon>
        <taxon>Agaricomycotina</taxon>
        <taxon>Agaricomycetes</taxon>
        <taxon>Agaricomycetidae</taxon>
        <taxon>Boletales</taxon>
        <taxon>Boletales incertae sedis</taxon>
        <taxon>Leucogyrophana</taxon>
    </lineage>
</organism>
<accession>A0ACB8BKF3</accession>
<keyword evidence="2" id="KW-1185">Reference proteome</keyword>
<comment type="caution">
    <text evidence="1">The sequence shown here is derived from an EMBL/GenBank/DDBJ whole genome shotgun (WGS) entry which is preliminary data.</text>
</comment>
<dbReference type="Proteomes" id="UP000790709">
    <property type="component" value="Unassembled WGS sequence"/>
</dbReference>
<gene>
    <name evidence="1" type="ORF">BV22DRAFT_362061</name>
</gene>
<proteinExistence type="predicted"/>
<protein>
    <submittedName>
        <fullName evidence="1">Uncharacterized protein</fullName>
    </submittedName>
</protein>
<evidence type="ECO:0000313" key="2">
    <source>
        <dbReference type="Proteomes" id="UP000790709"/>
    </source>
</evidence>